<dbReference type="RefSeq" id="WP_090321095.1">
    <property type="nucleotide sequence ID" value="NZ_FNOE01000024.1"/>
</dbReference>
<evidence type="ECO:0000313" key="2">
    <source>
        <dbReference type="EMBL" id="SEO87790.1"/>
    </source>
</evidence>
<sequence>MKNTPKKFAIGIYAIILSSNFNPAFADLSSDTETLLNWAENTYPAYFPNHQATQSIEPWLFRFYPDTGIYAGLNKGDNKVYVMGGPWGDNPTIVSPLADLIAQINNSGGNGSIPACNTANAPAGLTYTQSGNVVNVTTNGQCIPIPDSNSFCQTPQQTAASGVSMLTSTNVTSSAINGITISIPGIPNPFESFASSFASGKHCTVNAPAEATNLIINSDTCFDITNSFGSLPTGIPGVTITPPVTLALKDTVTNQTVADCFATDAESIYDAFTNEFWIKQDGSFVQIH</sequence>
<dbReference type="OrthoDB" id="8544055at2"/>
<dbReference type="EMBL" id="FODO01000023">
    <property type="protein sequence ID" value="SEO87790.1"/>
    <property type="molecule type" value="Genomic_DNA"/>
</dbReference>
<name>A0A1H8T9Q3_9PROT</name>
<protein>
    <submittedName>
        <fullName evidence="2">Uncharacterized protein</fullName>
    </submittedName>
</protein>
<organism evidence="2 3">
    <name type="scientific">Nitrosomonas oligotropha</name>
    <dbReference type="NCBI Taxonomy" id="42354"/>
    <lineage>
        <taxon>Bacteria</taxon>
        <taxon>Pseudomonadati</taxon>
        <taxon>Pseudomonadota</taxon>
        <taxon>Betaproteobacteria</taxon>
        <taxon>Nitrosomonadales</taxon>
        <taxon>Nitrosomonadaceae</taxon>
        <taxon>Nitrosomonas</taxon>
    </lineage>
</organism>
<reference evidence="3" key="1">
    <citation type="submission" date="2016-10" db="EMBL/GenBank/DDBJ databases">
        <authorList>
            <person name="Varghese N."/>
            <person name="Submissions S."/>
        </authorList>
    </citation>
    <scope>NUCLEOTIDE SEQUENCE [LARGE SCALE GENOMIC DNA]</scope>
    <source>
        <strain evidence="3">Nm76</strain>
    </source>
</reference>
<keyword evidence="1" id="KW-0732">Signal</keyword>
<proteinExistence type="predicted"/>
<gene>
    <name evidence="2" type="ORF">SAMN05216333_12316</name>
</gene>
<feature type="signal peptide" evidence="1">
    <location>
        <begin position="1"/>
        <end position="26"/>
    </location>
</feature>
<dbReference type="Proteomes" id="UP000198814">
    <property type="component" value="Unassembled WGS sequence"/>
</dbReference>
<feature type="chain" id="PRO_5011440276" evidence="1">
    <location>
        <begin position="27"/>
        <end position="288"/>
    </location>
</feature>
<evidence type="ECO:0000256" key="1">
    <source>
        <dbReference type="SAM" id="SignalP"/>
    </source>
</evidence>
<evidence type="ECO:0000313" key="3">
    <source>
        <dbReference type="Proteomes" id="UP000198814"/>
    </source>
</evidence>
<keyword evidence="3" id="KW-1185">Reference proteome</keyword>
<accession>A0A1H8T9Q3</accession>
<dbReference type="AlphaFoldDB" id="A0A1H8T9Q3"/>